<keyword evidence="2 12" id="KW-0639">Primosome</keyword>
<dbReference type="PROSITE" id="PS50880">
    <property type="entry name" value="TOPRIM"/>
    <property type="match status" value="1"/>
</dbReference>
<evidence type="ECO:0000256" key="9">
    <source>
        <dbReference type="ARBA" id="ARBA00022842"/>
    </source>
</evidence>
<dbReference type="FunFam" id="3.90.580.10:FF:000001">
    <property type="entry name" value="DNA primase"/>
    <property type="match status" value="1"/>
</dbReference>
<evidence type="ECO:0000256" key="12">
    <source>
        <dbReference type="HAMAP-Rule" id="MF_00974"/>
    </source>
</evidence>
<dbReference type="Pfam" id="PF13155">
    <property type="entry name" value="Toprim_2"/>
    <property type="match status" value="1"/>
</dbReference>
<dbReference type="PANTHER" id="PTHR30313:SF2">
    <property type="entry name" value="DNA PRIMASE"/>
    <property type="match status" value="1"/>
</dbReference>
<dbReference type="SUPFAM" id="SSF57783">
    <property type="entry name" value="Zinc beta-ribbon"/>
    <property type="match status" value="1"/>
</dbReference>
<feature type="region of interest" description="Disordered" evidence="15">
    <location>
        <begin position="458"/>
        <end position="497"/>
    </location>
</feature>
<comment type="catalytic activity">
    <reaction evidence="12">
        <text>ssDNA + n NTP = ssDNA/pppN(pN)n-1 hybrid + (n-1) diphosphate.</text>
        <dbReference type="EC" id="2.7.7.101"/>
    </reaction>
</comment>
<dbReference type="InterPro" id="IPR030846">
    <property type="entry name" value="DnaG_bac"/>
</dbReference>
<evidence type="ECO:0000256" key="10">
    <source>
        <dbReference type="ARBA" id="ARBA00023125"/>
    </source>
</evidence>
<dbReference type="GO" id="GO:0000428">
    <property type="term" value="C:DNA-directed RNA polymerase complex"/>
    <property type="evidence" value="ECO:0007669"/>
    <property type="project" value="UniProtKB-KW"/>
</dbReference>
<proteinExistence type="inferred from homology"/>
<dbReference type="InterPro" id="IPR006295">
    <property type="entry name" value="DNA_primase_DnaG"/>
</dbReference>
<dbReference type="InterPro" id="IPR037068">
    <property type="entry name" value="DNA_primase_core_N_sf"/>
</dbReference>
<keyword evidence="4 12" id="KW-0548">Nucleotidyltransferase</keyword>
<dbReference type="GO" id="GO:0006269">
    <property type="term" value="P:DNA replication, synthesis of primer"/>
    <property type="evidence" value="ECO:0007669"/>
    <property type="project" value="UniProtKB-UniRule"/>
</dbReference>
<keyword evidence="11 12" id="KW-0804">Transcription</keyword>
<dbReference type="PANTHER" id="PTHR30313">
    <property type="entry name" value="DNA PRIMASE"/>
    <property type="match status" value="1"/>
</dbReference>
<evidence type="ECO:0000256" key="8">
    <source>
        <dbReference type="ARBA" id="ARBA00022833"/>
    </source>
</evidence>
<reference evidence="18" key="1">
    <citation type="submission" date="2023-12" db="EMBL/GenBank/DDBJ databases">
        <title>Dolosigranulum savutii sp. nov. isolated from human upper respiratory samples collected in Botswana.</title>
        <authorList>
            <person name="Kelly M.S."/>
        </authorList>
    </citation>
    <scope>NUCLEOTIDE SEQUENCE</scope>
    <source>
        <strain evidence="18">MSK294</strain>
        <strain evidence="17">MSK433</strain>
    </source>
</reference>
<comment type="function">
    <text evidence="12 13">RNA polymerase that catalyzes the synthesis of short RNA molecules used as primers for DNA polymerase during DNA replication.</text>
</comment>
<keyword evidence="9" id="KW-0460">Magnesium</keyword>
<dbReference type="EMBL" id="CP142433">
    <property type="protein sequence ID" value="XBC46189.1"/>
    <property type="molecule type" value="Genomic_DNA"/>
</dbReference>
<dbReference type="InterPro" id="IPR013264">
    <property type="entry name" value="DNAG_N"/>
</dbReference>
<evidence type="ECO:0000259" key="16">
    <source>
        <dbReference type="PROSITE" id="PS50880"/>
    </source>
</evidence>
<dbReference type="GO" id="GO:0003677">
    <property type="term" value="F:DNA binding"/>
    <property type="evidence" value="ECO:0007669"/>
    <property type="project" value="UniProtKB-KW"/>
</dbReference>
<dbReference type="GO" id="GO:0003899">
    <property type="term" value="F:DNA-directed RNA polymerase activity"/>
    <property type="evidence" value="ECO:0007669"/>
    <property type="project" value="UniProtKB-UniRule"/>
</dbReference>
<dbReference type="CDD" id="cd03364">
    <property type="entry name" value="TOPRIM_DnaG_primases"/>
    <property type="match status" value="1"/>
</dbReference>
<sequence>MLKNTNAKEGREFMRLSDDMIDRIRNQVNIKDIIGQYVDLQKSGRNHFAHCPFHEDNTPSLSVSEQKQIYKCFSCKRGGNVFGFIQEIENIPFVESVFKVAEMGNVPVDDQLKNQALNQGATRDSLTYKLTDIHEKVAEFYHHLLMSGQGGSHAYDYLTQGRGMSRELLEEFNIGYSPKQRDYTQLMLKNNEAVEISDDLLIQSGLFSERHHPDDTFKDRFANRIMFPIRNHNGHTIGFSGRIFQQDNQSAQNRAKYLNSPETKLFNKRKILFNYDKAKSTIRQTKEVVLFEGFMDVISAWAAGIKNGVASMGTALTAEHLQAINQLADTIVIAYDGDEAGRESTKRLIDFITQKSDLIIEVASLPNGLDPDDFIHEQGTEAFVNFIQNGRDSHFAFLMTYWRQNYNLNNESERVKYVQQMAAEIATLDSPIERDVYIKELAEEFNISYESIDRQVQSSTVRQHQKRMRDLEQQRNFPVPESPSSHQSYAQTPKKTQVERAEEDLLNRLFYHDQAWLLLDELTDNFSFAHAHYQQLFILYEDFRTEAKSVESFMDYLSDSDLKHIVSDIMWQELTEEPTRQEVADYIHMIQTVYPLQKEIKAKQEALKIAQKQGDVNKELSLTIEMINLNRTLKNLNYSGGN</sequence>
<dbReference type="PIRSF" id="PIRSF002811">
    <property type="entry name" value="DnaG"/>
    <property type="match status" value="1"/>
</dbReference>
<dbReference type="NCBIfam" id="TIGR01391">
    <property type="entry name" value="dnaG"/>
    <property type="match status" value="1"/>
</dbReference>
<dbReference type="InterPro" id="IPR019475">
    <property type="entry name" value="DNA_primase_DnaB-bd"/>
</dbReference>
<dbReference type="InterPro" id="IPR036977">
    <property type="entry name" value="DNA_primase_Znf_CHC2"/>
</dbReference>
<dbReference type="SMART" id="SM00400">
    <property type="entry name" value="ZnF_CHCC"/>
    <property type="match status" value="1"/>
</dbReference>
<evidence type="ECO:0000256" key="15">
    <source>
        <dbReference type="SAM" id="MobiDB-lite"/>
    </source>
</evidence>
<feature type="zinc finger region" description="CHC2-type" evidence="12 14">
    <location>
        <begin position="51"/>
        <end position="75"/>
    </location>
</feature>
<dbReference type="Gene3D" id="3.90.980.10">
    <property type="entry name" value="DNA primase, catalytic core, N-terminal domain"/>
    <property type="match status" value="1"/>
</dbReference>
<dbReference type="SUPFAM" id="SSF56731">
    <property type="entry name" value="DNA primase core"/>
    <property type="match status" value="1"/>
</dbReference>
<comment type="domain">
    <text evidence="12">Contains an N-terminal zinc-binding domain, a central core domain that contains the primase activity, and a C-terminal DnaB-binding domain.</text>
</comment>
<evidence type="ECO:0000256" key="4">
    <source>
        <dbReference type="ARBA" id="ARBA00022695"/>
    </source>
</evidence>
<dbReference type="GO" id="GO:1990077">
    <property type="term" value="C:primosome complex"/>
    <property type="evidence" value="ECO:0007669"/>
    <property type="project" value="UniProtKB-KW"/>
</dbReference>
<comment type="similarity">
    <text evidence="12 13">Belongs to the DnaG primase family.</text>
</comment>
<dbReference type="AlphaFoldDB" id="A0AB74U2U1"/>
<dbReference type="EMBL" id="CP142435">
    <property type="protein sequence ID" value="XBC49598.1"/>
    <property type="molecule type" value="Genomic_DNA"/>
</dbReference>
<keyword evidence="1 12" id="KW-0240">DNA-directed RNA polymerase</keyword>
<evidence type="ECO:0000256" key="14">
    <source>
        <dbReference type="PIRSR" id="PIRSR002811-1"/>
    </source>
</evidence>
<dbReference type="InterPro" id="IPR006171">
    <property type="entry name" value="TOPRIM_dom"/>
</dbReference>
<dbReference type="EC" id="2.7.7.101" evidence="12"/>
<gene>
    <name evidence="12 18" type="primary">dnaG</name>
    <name evidence="18" type="ORF">VUQ06_08960</name>
    <name evidence="17" type="ORF">VUQ08_00825</name>
</gene>
<keyword evidence="10 12" id="KW-0238">DNA-binding</keyword>
<dbReference type="GO" id="GO:0005737">
    <property type="term" value="C:cytoplasm"/>
    <property type="evidence" value="ECO:0007669"/>
    <property type="project" value="TreeGrafter"/>
</dbReference>
<comment type="cofactor">
    <cofactor evidence="12 13 14">
        <name>Zn(2+)</name>
        <dbReference type="ChEBI" id="CHEBI:29105"/>
    </cofactor>
    <text evidence="12 13 14">Binds 1 zinc ion per monomer.</text>
</comment>
<keyword evidence="8 12" id="KW-0862">Zinc</keyword>
<accession>A0AB74U2U1</accession>
<dbReference type="Pfam" id="PF01807">
    <property type="entry name" value="Zn_ribbon_DnaG"/>
    <property type="match status" value="1"/>
</dbReference>
<dbReference type="InterPro" id="IPR016136">
    <property type="entry name" value="DNA_helicase_N/primase_C"/>
</dbReference>
<dbReference type="SMART" id="SM00493">
    <property type="entry name" value="TOPRIM"/>
    <property type="match status" value="1"/>
</dbReference>
<dbReference type="InterPro" id="IPR050219">
    <property type="entry name" value="DnaG_primase"/>
</dbReference>
<dbReference type="InterPro" id="IPR002694">
    <property type="entry name" value="Znf_CHC2"/>
</dbReference>
<dbReference type="Pfam" id="PF08275">
    <property type="entry name" value="DNAG_N"/>
    <property type="match status" value="1"/>
</dbReference>
<evidence type="ECO:0000256" key="5">
    <source>
        <dbReference type="ARBA" id="ARBA00022705"/>
    </source>
</evidence>
<evidence type="ECO:0000256" key="13">
    <source>
        <dbReference type="PIRNR" id="PIRNR002811"/>
    </source>
</evidence>
<dbReference type="KEGG" id="dst:VUQ06_08960"/>
<evidence type="ECO:0000256" key="2">
    <source>
        <dbReference type="ARBA" id="ARBA00022515"/>
    </source>
</evidence>
<evidence type="ECO:0000256" key="11">
    <source>
        <dbReference type="ARBA" id="ARBA00023163"/>
    </source>
</evidence>
<dbReference type="Gene3D" id="3.40.1360.10">
    <property type="match status" value="1"/>
</dbReference>
<dbReference type="InterPro" id="IPR034151">
    <property type="entry name" value="TOPRIM_DnaG_bac"/>
</dbReference>
<dbReference type="RefSeq" id="WP_347300527.1">
    <property type="nucleotide sequence ID" value="NZ_CP142433.1"/>
</dbReference>
<evidence type="ECO:0000256" key="1">
    <source>
        <dbReference type="ARBA" id="ARBA00022478"/>
    </source>
</evidence>
<comment type="subunit">
    <text evidence="12">Monomer. Interacts with DnaB.</text>
</comment>
<keyword evidence="3 12" id="KW-0808">Transferase</keyword>
<evidence type="ECO:0000313" key="18">
    <source>
        <dbReference type="EMBL" id="XBC49598.1"/>
    </source>
</evidence>
<keyword evidence="5 12" id="KW-0235">DNA replication</keyword>
<evidence type="ECO:0000256" key="3">
    <source>
        <dbReference type="ARBA" id="ARBA00022679"/>
    </source>
</evidence>
<organism evidence="18">
    <name type="scientific">Dolosigranulum savutiense</name>
    <dbReference type="NCBI Taxonomy" id="3110288"/>
    <lineage>
        <taxon>Bacteria</taxon>
        <taxon>Bacillati</taxon>
        <taxon>Bacillota</taxon>
        <taxon>Bacilli</taxon>
        <taxon>Lactobacillales</taxon>
        <taxon>Carnobacteriaceae</taxon>
        <taxon>Dolosigranulum</taxon>
    </lineage>
</organism>
<evidence type="ECO:0000313" key="17">
    <source>
        <dbReference type="EMBL" id="XBC46189.1"/>
    </source>
</evidence>
<dbReference type="Pfam" id="PF10410">
    <property type="entry name" value="DnaB_bind"/>
    <property type="match status" value="1"/>
</dbReference>
<dbReference type="HAMAP" id="MF_00974">
    <property type="entry name" value="DNA_primase_DnaG"/>
    <property type="match status" value="1"/>
</dbReference>
<evidence type="ECO:0000256" key="7">
    <source>
        <dbReference type="ARBA" id="ARBA00022771"/>
    </source>
</evidence>
<keyword evidence="7 12" id="KW-0863">Zinc-finger</keyword>
<feature type="compositionally biased region" description="Polar residues" evidence="15">
    <location>
        <begin position="482"/>
        <end position="495"/>
    </location>
</feature>
<protein>
    <recommendedName>
        <fullName evidence="12 13">DNA primase</fullName>
        <ecNumber evidence="12">2.7.7.101</ecNumber>
    </recommendedName>
</protein>
<keyword evidence="6 12" id="KW-0479">Metal-binding</keyword>
<dbReference type="GO" id="GO:0008270">
    <property type="term" value="F:zinc ion binding"/>
    <property type="evidence" value="ECO:0007669"/>
    <property type="project" value="UniProtKB-UniRule"/>
</dbReference>
<name>A0AB74U2U1_9LACT</name>
<dbReference type="Gene3D" id="1.10.860.10">
    <property type="entry name" value="DNAb Helicase, Chain A"/>
    <property type="match status" value="1"/>
</dbReference>
<evidence type="ECO:0000256" key="6">
    <source>
        <dbReference type="ARBA" id="ARBA00022723"/>
    </source>
</evidence>
<dbReference type="Gene3D" id="3.90.580.10">
    <property type="entry name" value="Zinc finger, CHC2-type domain"/>
    <property type="match status" value="1"/>
</dbReference>
<feature type="domain" description="Toprim" evidence="16">
    <location>
        <begin position="286"/>
        <end position="366"/>
    </location>
</feature>